<protein>
    <recommendedName>
        <fullName evidence="2">[RNA-polymerase]-subunit kinase</fullName>
        <ecNumber evidence="2">2.7.11.23</ecNumber>
    </recommendedName>
</protein>
<dbReference type="InterPro" id="IPR011009">
    <property type="entry name" value="Kinase-like_dom_sf"/>
</dbReference>
<dbReference type="EC" id="2.7.11.23" evidence="2"/>
<evidence type="ECO:0000313" key="13">
    <source>
        <dbReference type="EnsemblPlants" id="KQL30032"/>
    </source>
</evidence>
<name>K3Z0U8_SETIT</name>
<evidence type="ECO:0000313" key="12">
    <source>
        <dbReference type="EMBL" id="RCV06823.1"/>
    </source>
</evidence>
<dbReference type="PROSITE" id="PS00107">
    <property type="entry name" value="PROTEIN_KINASE_ATP"/>
    <property type="match status" value="1"/>
</dbReference>
<comment type="similarity">
    <text evidence="1">Belongs to the protein kinase superfamily. CMGC Ser/Thr protein kinase family. CDC2/CDKX subfamily.</text>
</comment>
<proteinExistence type="inferred from homology"/>
<dbReference type="OrthoDB" id="616782at2759"/>
<accession>K3Z0U8</accession>
<feature type="domain" description="Protein kinase" evidence="11">
    <location>
        <begin position="35"/>
        <end position="327"/>
    </location>
</feature>
<keyword evidence="10" id="KW-0723">Serine/threonine-protein kinase</keyword>
<dbReference type="RefSeq" id="XP_004954992.1">
    <property type="nucleotide sequence ID" value="XM_004954935.1"/>
</dbReference>
<keyword evidence="3" id="KW-0597">Phosphoprotein</keyword>
<dbReference type="SMART" id="SM00220">
    <property type="entry name" value="S_TKc"/>
    <property type="match status" value="1"/>
</dbReference>
<dbReference type="KEGG" id="sita:101777502"/>
<dbReference type="EMBL" id="CM003528">
    <property type="protein sequence ID" value="RCV06823.1"/>
    <property type="molecule type" value="Genomic_DNA"/>
</dbReference>
<dbReference type="HOGENOM" id="CLU_000288_181_1_1"/>
<dbReference type="FunFam" id="3.30.200.20:FF:000691">
    <property type="entry name" value="Cyclin-dependent kinase G-1"/>
    <property type="match status" value="1"/>
</dbReference>
<dbReference type="PROSITE" id="PS50011">
    <property type="entry name" value="PROTEIN_KINASE_DOM"/>
    <property type="match status" value="1"/>
</dbReference>
<evidence type="ECO:0000259" key="11">
    <source>
        <dbReference type="PROSITE" id="PS50011"/>
    </source>
</evidence>
<dbReference type="InterPro" id="IPR017441">
    <property type="entry name" value="Protein_kinase_ATP_BS"/>
</dbReference>
<evidence type="ECO:0000256" key="4">
    <source>
        <dbReference type="ARBA" id="ARBA00022679"/>
    </source>
</evidence>
<dbReference type="Pfam" id="PF00069">
    <property type="entry name" value="Pkinase"/>
    <property type="match status" value="1"/>
</dbReference>
<keyword evidence="7 9" id="KW-0067">ATP-binding</keyword>
<dbReference type="Gramene" id="KQL30032">
    <property type="protein sequence ID" value="KQL30032"/>
    <property type="gene ID" value="SETIT_020165mg"/>
</dbReference>
<reference evidence="12" key="2">
    <citation type="submission" date="2015-07" db="EMBL/GenBank/DDBJ databases">
        <authorList>
            <person name="Noorani M."/>
        </authorList>
    </citation>
    <scope>NUCLEOTIDE SEQUENCE</scope>
    <source>
        <strain evidence="12">Yugu1</strain>
    </source>
</reference>
<sequence length="368" mass="40674">MAACVEPTVTVRNHTAAGPAGLKRRRIAVGSVEQYEDISRLGEGAFGAVVKARHRATGRIVAIKRVGKAHGGHAALLREARFLKEASGGGANPFVVGFHGVVRRPDAFDLSLVMECVGPSLHDLLRQRPRGSPPLPESTVRAAMWLLLTGAKKMHGGHIVHRDIKPANILVGDDHRIVKLCDFGLAMSTDERPPYKPAGTLWYMAPEMLLEKPDYDERVDIWSLGCVMVELINNGSPLFQGFYGEGQLCAIFDVPGTPDDSTWPWFSSTAFATMVMPELDMQWENNLRELIPESKLSKEGFDVLSGLLTCNPEKRLTAAVALKHPWFDKIDVLELPKKEEFASPMSLQTKRRRMHIGLTCTDIDTSFK</sequence>
<dbReference type="GeneID" id="101777502"/>
<evidence type="ECO:0000256" key="7">
    <source>
        <dbReference type="ARBA" id="ARBA00022840"/>
    </source>
</evidence>
<dbReference type="PROSITE" id="PS00108">
    <property type="entry name" value="PROTEIN_KINASE_ST"/>
    <property type="match status" value="1"/>
</dbReference>
<evidence type="ECO:0000256" key="2">
    <source>
        <dbReference type="ARBA" id="ARBA00012409"/>
    </source>
</evidence>
<evidence type="ECO:0000256" key="10">
    <source>
        <dbReference type="RuleBase" id="RU000304"/>
    </source>
</evidence>
<evidence type="ECO:0000256" key="6">
    <source>
        <dbReference type="ARBA" id="ARBA00022777"/>
    </source>
</evidence>
<dbReference type="InterPro" id="IPR000719">
    <property type="entry name" value="Prot_kinase_dom"/>
</dbReference>
<dbReference type="eggNOG" id="KOG0663">
    <property type="taxonomic scope" value="Eukaryota"/>
</dbReference>
<dbReference type="Proteomes" id="UP000004995">
    <property type="component" value="Unassembled WGS sequence"/>
</dbReference>
<dbReference type="Gene3D" id="3.30.200.20">
    <property type="entry name" value="Phosphorylase Kinase, domain 1"/>
    <property type="match status" value="1"/>
</dbReference>
<dbReference type="FunFam" id="1.10.510.10:FF:000790">
    <property type="entry name" value="Cyclin-dependent kinase G-1"/>
    <property type="match status" value="1"/>
</dbReference>
<feature type="binding site" evidence="9">
    <location>
        <position position="68"/>
    </location>
    <ligand>
        <name>ATP</name>
        <dbReference type="ChEBI" id="CHEBI:30616"/>
    </ligand>
</feature>
<dbReference type="OMA" id="MARDFMW"/>
<comment type="catalytic activity">
    <reaction evidence="8">
        <text>[DNA-directed RNA polymerase] + ATP = phospho-[DNA-directed RNA polymerase] + ADP + H(+)</text>
        <dbReference type="Rhea" id="RHEA:10216"/>
        <dbReference type="Rhea" id="RHEA-COMP:11321"/>
        <dbReference type="Rhea" id="RHEA-COMP:11322"/>
        <dbReference type="ChEBI" id="CHEBI:15378"/>
        <dbReference type="ChEBI" id="CHEBI:30616"/>
        <dbReference type="ChEBI" id="CHEBI:43176"/>
        <dbReference type="ChEBI" id="CHEBI:68546"/>
        <dbReference type="ChEBI" id="CHEBI:456216"/>
        <dbReference type="EC" id="2.7.11.23"/>
    </reaction>
</comment>
<evidence type="ECO:0000256" key="1">
    <source>
        <dbReference type="ARBA" id="ARBA00006485"/>
    </source>
</evidence>
<dbReference type="PANTHER" id="PTHR24056">
    <property type="entry name" value="CELL DIVISION PROTEIN KINASE"/>
    <property type="match status" value="1"/>
</dbReference>
<dbReference type="EMBL" id="AGNK02000386">
    <property type="status" value="NOT_ANNOTATED_CDS"/>
    <property type="molecule type" value="Genomic_DNA"/>
</dbReference>
<dbReference type="STRING" id="4555.K3Z0U8"/>
<dbReference type="InterPro" id="IPR008271">
    <property type="entry name" value="Ser/Thr_kinase_AS"/>
</dbReference>
<evidence type="ECO:0000256" key="8">
    <source>
        <dbReference type="ARBA" id="ARBA00049280"/>
    </source>
</evidence>
<evidence type="ECO:0000256" key="9">
    <source>
        <dbReference type="PROSITE-ProRule" id="PRU10141"/>
    </source>
</evidence>
<keyword evidence="5 9" id="KW-0547">Nucleotide-binding</keyword>
<reference evidence="12 14" key="1">
    <citation type="journal article" date="2012" name="Nat. Biotechnol.">
        <title>Reference genome sequence of the model plant Setaria.</title>
        <authorList>
            <person name="Bennetzen J.L."/>
            <person name="Schmutz J."/>
            <person name="Wang H."/>
            <person name="Percifield R."/>
            <person name="Hawkins J."/>
            <person name="Pontaroli A.C."/>
            <person name="Estep M."/>
            <person name="Feng L."/>
            <person name="Vaughn J.N."/>
            <person name="Grimwood J."/>
            <person name="Jenkins J."/>
            <person name="Barry K."/>
            <person name="Lindquist E."/>
            <person name="Hellsten U."/>
            <person name="Deshpande S."/>
            <person name="Wang X."/>
            <person name="Wu X."/>
            <person name="Mitros T."/>
            <person name="Triplett J."/>
            <person name="Yang X."/>
            <person name="Ye C.Y."/>
            <person name="Mauro-Herrera M."/>
            <person name="Wang L."/>
            <person name="Li P."/>
            <person name="Sharma M."/>
            <person name="Sharma R."/>
            <person name="Ronald P.C."/>
            <person name="Panaud O."/>
            <person name="Kellogg E.A."/>
            <person name="Brutnell T.P."/>
            <person name="Doust A.N."/>
            <person name="Tuskan G.A."/>
            <person name="Rokhsar D."/>
            <person name="Devos K.M."/>
        </authorList>
    </citation>
    <scope>NUCLEOTIDE SEQUENCE [LARGE SCALE GENOMIC DNA]</scope>
    <source>
        <strain evidence="14">cv. Yugu1</strain>
        <strain evidence="12">Yugu1</strain>
    </source>
</reference>
<gene>
    <name evidence="13" type="primary">LOC101777502</name>
    <name evidence="12" type="ORF">SETIT_1G194700v2</name>
</gene>
<evidence type="ECO:0000256" key="5">
    <source>
        <dbReference type="ARBA" id="ARBA00022741"/>
    </source>
</evidence>
<dbReference type="PANTHER" id="PTHR24056:SF395">
    <property type="entry name" value="PROTEIN KINASE DOMAIN-CONTAINING PROTEIN"/>
    <property type="match status" value="1"/>
</dbReference>
<dbReference type="Gene3D" id="1.10.510.10">
    <property type="entry name" value="Transferase(Phosphotransferase) domain 1"/>
    <property type="match status" value="1"/>
</dbReference>
<dbReference type="GO" id="GO:0004674">
    <property type="term" value="F:protein serine/threonine kinase activity"/>
    <property type="evidence" value="ECO:0000318"/>
    <property type="project" value="GO_Central"/>
</dbReference>
<dbReference type="GO" id="GO:0005634">
    <property type="term" value="C:nucleus"/>
    <property type="evidence" value="ECO:0000318"/>
    <property type="project" value="GO_Central"/>
</dbReference>
<dbReference type="GO" id="GO:0008353">
    <property type="term" value="F:RNA polymerase II CTD heptapeptide repeat kinase activity"/>
    <property type="evidence" value="ECO:0007669"/>
    <property type="project" value="UniProtKB-EC"/>
</dbReference>
<dbReference type="SUPFAM" id="SSF56112">
    <property type="entry name" value="Protein kinase-like (PK-like)"/>
    <property type="match status" value="1"/>
</dbReference>
<organism evidence="12">
    <name type="scientific">Setaria italica</name>
    <name type="common">Foxtail millet</name>
    <name type="synonym">Panicum italicum</name>
    <dbReference type="NCBI Taxonomy" id="4555"/>
    <lineage>
        <taxon>Eukaryota</taxon>
        <taxon>Viridiplantae</taxon>
        <taxon>Streptophyta</taxon>
        <taxon>Embryophyta</taxon>
        <taxon>Tracheophyta</taxon>
        <taxon>Spermatophyta</taxon>
        <taxon>Magnoliopsida</taxon>
        <taxon>Liliopsida</taxon>
        <taxon>Poales</taxon>
        <taxon>Poaceae</taxon>
        <taxon>PACMAD clade</taxon>
        <taxon>Panicoideae</taxon>
        <taxon>Panicodae</taxon>
        <taxon>Paniceae</taxon>
        <taxon>Cenchrinae</taxon>
        <taxon>Setaria</taxon>
    </lineage>
</organism>
<keyword evidence="14" id="KW-1185">Reference proteome</keyword>
<keyword evidence="4" id="KW-0808">Transferase</keyword>
<dbReference type="FunCoup" id="K3Z0U8">
    <property type="interactions" value="26"/>
</dbReference>
<dbReference type="AlphaFoldDB" id="K3Z0U8"/>
<dbReference type="InterPro" id="IPR050108">
    <property type="entry name" value="CDK"/>
</dbReference>
<evidence type="ECO:0000313" key="14">
    <source>
        <dbReference type="Proteomes" id="UP000004995"/>
    </source>
</evidence>
<dbReference type="GO" id="GO:0005524">
    <property type="term" value="F:ATP binding"/>
    <property type="evidence" value="ECO:0007669"/>
    <property type="project" value="UniProtKB-UniRule"/>
</dbReference>
<evidence type="ECO:0000256" key="3">
    <source>
        <dbReference type="ARBA" id="ARBA00022553"/>
    </source>
</evidence>
<reference evidence="13" key="3">
    <citation type="submission" date="2018-08" db="UniProtKB">
        <authorList>
            <consortium name="EnsemblPlants"/>
        </authorList>
    </citation>
    <scope>IDENTIFICATION</scope>
    <source>
        <strain evidence="13">Yugu1</strain>
    </source>
</reference>
<dbReference type="EnsemblPlants" id="KQL30032">
    <property type="protein sequence ID" value="KQL30032"/>
    <property type="gene ID" value="SETIT_020165mg"/>
</dbReference>
<keyword evidence="6" id="KW-0418">Kinase</keyword>